<evidence type="ECO:0000313" key="1">
    <source>
        <dbReference type="EMBL" id="KAK4342702.1"/>
    </source>
</evidence>
<dbReference type="Proteomes" id="UP001291623">
    <property type="component" value="Unassembled WGS sequence"/>
</dbReference>
<sequence>MDEEHSDDSATALREAKEEIGLKSNLAQVINLEPFISLHLLTVVPVVGLLSTVEEFKPVLNADEVDAMLLT</sequence>
<dbReference type="InterPro" id="IPR045121">
    <property type="entry name" value="CoAse"/>
</dbReference>
<comment type="caution">
    <text evidence="1">The sequence shown here is derived from an EMBL/GenBank/DDBJ whole genome shotgun (WGS) entry which is preliminary data.</text>
</comment>
<dbReference type="PANTHER" id="PTHR12992">
    <property type="entry name" value="NUDIX HYDROLASE"/>
    <property type="match status" value="1"/>
</dbReference>
<dbReference type="AlphaFoldDB" id="A0AAE1R2D5"/>
<organism evidence="1 2">
    <name type="scientific">Anisodus tanguticus</name>
    <dbReference type="NCBI Taxonomy" id="243964"/>
    <lineage>
        <taxon>Eukaryota</taxon>
        <taxon>Viridiplantae</taxon>
        <taxon>Streptophyta</taxon>
        <taxon>Embryophyta</taxon>
        <taxon>Tracheophyta</taxon>
        <taxon>Spermatophyta</taxon>
        <taxon>Magnoliopsida</taxon>
        <taxon>eudicotyledons</taxon>
        <taxon>Gunneridae</taxon>
        <taxon>Pentapetalae</taxon>
        <taxon>asterids</taxon>
        <taxon>lamiids</taxon>
        <taxon>Solanales</taxon>
        <taxon>Solanaceae</taxon>
        <taxon>Solanoideae</taxon>
        <taxon>Hyoscyameae</taxon>
        <taxon>Anisodus</taxon>
    </lineage>
</organism>
<dbReference type="InterPro" id="IPR015797">
    <property type="entry name" value="NUDIX_hydrolase-like_dom_sf"/>
</dbReference>
<dbReference type="Gene3D" id="3.90.79.10">
    <property type="entry name" value="Nucleoside Triphosphate Pyrophosphohydrolase"/>
    <property type="match status" value="1"/>
</dbReference>
<dbReference type="GO" id="GO:0015938">
    <property type="term" value="P:coenzyme A catabolic process"/>
    <property type="evidence" value="ECO:0007669"/>
    <property type="project" value="TreeGrafter"/>
</dbReference>
<dbReference type="PANTHER" id="PTHR12992:SF26">
    <property type="entry name" value="NUDIX HYDROLASE 15, MITOCHONDRIAL-LIKE"/>
    <property type="match status" value="1"/>
</dbReference>
<evidence type="ECO:0000313" key="2">
    <source>
        <dbReference type="Proteomes" id="UP001291623"/>
    </source>
</evidence>
<dbReference type="SUPFAM" id="SSF55811">
    <property type="entry name" value="Nudix"/>
    <property type="match status" value="1"/>
</dbReference>
<gene>
    <name evidence="1" type="ORF">RND71_038518</name>
</gene>
<protein>
    <recommendedName>
        <fullName evidence="3">Nudix hydrolase domain-containing protein</fullName>
    </recommendedName>
</protein>
<accession>A0AAE1R2D5</accession>
<dbReference type="EMBL" id="JAVYJV010000021">
    <property type="protein sequence ID" value="KAK4342702.1"/>
    <property type="molecule type" value="Genomic_DNA"/>
</dbReference>
<evidence type="ECO:0008006" key="3">
    <source>
        <dbReference type="Google" id="ProtNLM"/>
    </source>
</evidence>
<keyword evidence="2" id="KW-1185">Reference proteome</keyword>
<proteinExistence type="predicted"/>
<reference evidence="1" key="1">
    <citation type="submission" date="2023-12" db="EMBL/GenBank/DDBJ databases">
        <title>Genome assembly of Anisodus tanguticus.</title>
        <authorList>
            <person name="Wang Y.-J."/>
        </authorList>
    </citation>
    <scope>NUCLEOTIDE SEQUENCE</scope>
    <source>
        <strain evidence="1">KB-2021</strain>
        <tissue evidence="1">Leaf</tissue>
    </source>
</reference>
<dbReference type="GO" id="GO:0010945">
    <property type="term" value="F:coenzyme A diphosphatase activity"/>
    <property type="evidence" value="ECO:0007669"/>
    <property type="project" value="InterPro"/>
</dbReference>
<name>A0AAE1R2D5_9SOLA</name>